<keyword evidence="2" id="KW-0812">Transmembrane</keyword>
<dbReference type="SUPFAM" id="SSF56954">
    <property type="entry name" value="Outer membrane efflux proteins (OEP)"/>
    <property type="match status" value="1"/>
</dbReference>
<dbReference type="InterPro" id="IPR010131">
    <property type="entry name" value="MdtP/NodT-like"/>
</dbReference>
<feature type="signal peptide" evidence="2">
    <location>
        <begin position="1"/>
        <end position="24"/>
    </location>
</feature>
<evidence type="ECO:0000313" key="3">
    <source>
        <dbReference type="EMBL" id="MDC8756121.1"/>
    </source>
</evidence>
<dbReference type="Gene3D" id="2.20.200.10">
    <property type="entry name" value="Outer membrane efflux proteins (OEP)"/>
    <property type="match status" value="1"/>
</dbReference>
<keyword evidence="4" id="KW-1185">Reference proteome</keyword>
<protein>
    <submittedName>
        <fullName evidence="3">Efflux transporter outer membrane subunit</fullName>
    </submittedName>
</protein>
<comment type="subcellular location">
    <subcellularLocation>
        <location evidence="2">Cell membrane</location>
        <topology evidence="2">Lipid-anchor</topology>
    </subcellularLocation>
</comment>
<dbReference type="Gene3D" id="1.20.1600.10">
    <property type="entry name" value="Outer membrane efflux proteins (OEP)"/>
    <property type="match status" value="1"/>
</dbReference>
<dbReference type="PANTHER" id="PTHR30203">
    <property type="entry name" value="OUTER MEMBRANE CATION EFFLUX PROTEIN"/>
    <property type="match status" value="1"/>
</dbReference>
<organism evidence="3 4">
    <name type="scientific">Janthinobacterium fluminis</name>
    <dbReference type="NCBI Taxonomy" id="2987524"/>
    <lineage>
        <taxon>Bacteria</taxon>
        <taxon>Pseudomonadati</taxon>
        <taxon>Pseudomonadota</taxon>
        <taxon>Betaproteobacteria</taxon>
        <taxon>Burkholderiales</taxon>
        <taxon>Oxalobacteraceae</taxon>
        <taxon>Janthinobacterium</taxon>
    </lineage>
</organism>
<dbReference type="PANTHER" id="PTHR30203:SF33">
    <property type="entry name" value="BLR4455 PROTEIN"/>
    <property type="match status" value="1"/>
</dbReference>
<dbReference type="Proteomes" id="UP001221208">
    <property type="component" value="Unassembled WGS sequence"/>
</dbReference>
<keyword evidence="2" id="KW-0732">Signal</keyword>
<reference evidence="3 4" key="1">
    <citation type="submission" date="2022-10" db="EMBL/GenBank/DDBJ databases">
        <title>Janthinobacterium sp. hw3 Genome sequencing.</title>
        <authorList>
            <person name="Park S."/>
        </authorList>
    </citation>
    <scope>NUCLEOTIDE SEQUENCE [LARGE SCALE GENOMIC DNA]</scope>
    <source>
        <strain evidence="4">hw3</strain>
    </source>
</reference>
<keyword evidence="2" id="KW-1134">Transmembrane beta strand</keyword>
<keyword evidence="2" id="KW-0564">Palmitate</keyword>
<dbReference type="NCBIfam" id="TIGR01845">
    <property type="entry name" value="outer_NodT"/>
    <property type="match status" value="1"/>
</dbReference>
<comment type="similarity">
    <text evidence="1 2">Belongs to the outer membrane factor (OMF) (TC 1.B.17) family.</text>
</comment>
<name>A0ABT5JTP5_9BURK</name>
<proteinExistence type="inferred from homology"/>
<accession>A0ABT5JTP5</accession>
<dbReference type="RefSeq" id="WP_273668749.1">
    <property type="nucleotide sequence ID" value="NZ_JAQQXR010000001.1"/>
</dbReference>
<sequence>MHPTYPSQPSRLRLLALAACACLAGGCAVGPAYERPAVADTAPFKEAAGWLPAAPADTLERGPWWTLFGDPLLNELAAGVEVSNQNVAAAAAGYEQARALVREQRAGLFPSVNLTASGSRAGGGGNAAAAGSYRAALGASWEPDIWGRLRAGVDSAGAGAQASGADLAAARLSAQGELAVNYFSLRQSDAQLALLAATIDGYRRVLDITQNRFDAGIAAKSDVLQAQTQLANARIDELALVRQRAQLEHAIAVLLGKAPADFALAPAPWRVAVPEVPAGLPSTLLQRRPDIAAAERRVAAANAQIGIARAAYFPSLNLSASYGGGASRVADLFNASSSLWSLGVSAAQKLFDAGAATADVDAARAGHAAAVARYRQTVLEAFASVEDQLAATRALAQQQDLRRQASAAADQVEAQMLNRYRAGQAGYTEVVTAQATALAARRALVQVQAERQSTAVALIQALGGGWRAPE</sequence>
<comment type="caution">
    <text evidence="3">The sequence shown here is derived from an EMBL/GenBank/DDBJ whole genome shotgun (WGS) entry which is preliminary data.</text>
</comment>
<dbReference type="Pfam" id="PF02321">
    <property type="entry name" value="OEP"/>
    <property type="match status" value="2"/>
</dbReference>
<keyword evidence="2" id="KW-0449">Lipoprotein</keyword>
<keyword evidence="2" id="KW-0472">Membrane</keyword>
<dbReference type="EMBL" id="JAQQXR010000001">
    <property type="protein sequence ID" value="MDC8756121.1"/>
    <property type="molecule type" value="Genomic_DNA"/>
</dbReference>
<evidence type="ECO:0000256" key="2">
    <source>
        <dbReference type="RuleBase" id="RU362097"/>
    </source>
</evidence>
<dbReference type="InterPro" id="IPR003423">
    <property type="entry name" value="OMP_efflux"/>
</dbReference>
<evidence type="ECO:0000313" key="4">
    <source>
        <dbReference type="Proteomes" id="UP001221208"/>
    </source>
</evidence>
<evidence type="ECO:0000256" key="1">
    <source>
        <dbReference type="ARBA" id="ARBA00007613"/>
    </source>
</evidence>
<feature type="chain" id="PRO_5045007825" evidence="2">
    <location>
        <begin position="25"/>
        <end position="470"/>
    </location>
</feature>
<gene>
    <name evidence="3" type="ORF">OIK44_00800</name>
</gene>